<dbReference type="AlphaFoldDB" id="A0AAW0D4V6"/>
<keyword evidence="4" id="KW-1185">Reference proteome</keyword>
<comment type="caution">
    <text evidence="3">The sequence shown here is derived from an EMBL/GenBank/DDBJ whole genome shotgun (WGS) entry which is preliminary data.</text>
</comment>
<proteinExistence type="predicted"/>
<sequence length="189" mass="21006">MPEDSESTSTLRHGSQHVATELRHSTVPTSSSLGTECATPLLADSRSESDPSAPRFQSKAEATNGTLVEAQRQRIHALEAMLKYLEIEVAVTKGKNTQLQNQNIVLQQKNEAFRKQNHSLIIENDALKEILNFLPSSDEELQDHEPGVPEEFDEHSDDGNSEDDTDLDYGSTLSESIFETLLRNPGEFI</sequence>
<evidence type="ECO:0000313" key="4">
    <source>
        <dbReference type="Proteomes" id="UP001383192"/>
    </source>
</evidence>
<reference evidence="3 4" key="1">
    <citation type="submission" date="2024-01" db="EMBL/GenBank/DDBJ databases">
        <title>A draft genome for a cacao thread blight-causing isolate of Paramarasmius palmivorus.</title>
        <authorList>
            <person name="Baruah I.K."/>
            <person name="Bukari Y."/>
            <person name="Amoako-Attah I."/>
            <person name="Meinhardt L.W."/>
            <person name="Bailey B.A."/>
            <person name="Cohen S.P."/>
        </authorList>
    </citation>
    <scope>NUCLEOTIDE SEQUENCE [LARGE SCALE GENOMIC DNA]</scope>
    <source>
        <strain evidence="3 4">GH-12</strain>
    </source>
</reference>
<dbReference type="Proteomes" id="UP001383192">
    <property type="component" value="Unassembled WGS sequence"/>
</dbReference>
<feature type="region of interest" description="Disordered" evidence="2">
    <location>
        <begin position="139"/>
        <end position="170"/>
    </location>
</feature>
<feature type="region of interest" description="Disordered" evidence="2">
    <location>
        <begin position="1"/>
        <end position="67"/>
    </location>
</feature>
<feature type="compositionally biased region" description="Acidic residues" evidence="2">
    <location>
        <begin position="139"/>
        <end position="167"/>
    </location>
</feature>
<feature type="coiled-coil region" evidence="1">
    <location>
        <begin position="68"/>
        <end position="116"/>
    </location>
</feature>
<protein>
    <submittedName>
        <fullName evidence="3">Uncharacterized protein</fullName>
    </submittedName>
</protein>
<evidence type="ECO:0000256" key="2">
    <source>
        <dbReference type="SAM" id="MobiDB-lite"/>
    </source>
</evidence>
<evidence type="ECO:0000313" key="3">
    <source>
        <dbReference type="EMBL" id="KAK7047251.1"/>
    </source>
</evidence>
<gene>
    <name evidence="3" type="ORF">VNI00_006918</name>
</gene>
<organism evidence="3 4">
    <name type="scientific">Paramarasmius palmivorus</name>
    <dbReference type="NCBI Taxonomy" id="297713"/>
    <lineage>
        <taxon>Eukaryota</taxon>
        <taxon>Fungi</taxon>
        <taxon>Dikarya</taxon>
        <taxon>Basidiomycota</taxon>
        <taxon>Agaricomycotina</taxon>
        <taxon>Agaricomycetes</taxon>
        <taxon>Agaricomycetidae</taxon>
        <taxon>Agaricales</taxon>
        <taxon>Marasmiineae</taxon>
        <taxon>Marasmiaceae</taxon>
        <taxon>Paramarasmius</taxon>
    </lineage>
</organism>
<evidence type="ECO:0000256" key="1">
    <source>
        <dbReference type="SAM" id="Coils"/>
    </source>
</evidence>
<dbReference type="EMBL" id="JAYKXP010000021">
    <property type="protein sequence ID" value="KAK7047251.1"/>
    <property type="molecule type" value="Genomic_DNA"/>
</dbReference>
<name>A0AAW0D4V6_9AGAR</name>
<accession>A0AAW0D4V6</accession>
<keyword evidence="1" id="KW-0175">Coiled coil</keyword>